<evidence type="ECO:0000256" key="1">
    <source>
        <dbReference type="ARBA" id="ARBA00004123"/>
    </source>
</evidence>
<evidence type="ECO:0000256" key="3">
    <source>
        <dbReference type="ARBA" id="ARBA00022664"/>
    </source>
</evidence>
<reference evidence="9" key="1">
    <citation type="submission" date="2020-11" db="EMBL/GenBank/DDBJ databases">
        <authorList>
            <person name="Tran Van P."/>
        </authorList>
    </citation>
    <scope>NUCLEOTIDE SEQUENCE</scope>
</reference>
<sequence length="93" mass="10670">MNSLNTRSVSSIIKRKNTDQLDDPSNEADNESEPKKKTRDEWRKAKELEEMRKAGTAPALQDEEGRDINPHIPQYISSTPWYFGSEGPTLKHQ</sequence>
<dbReference type="Proteomes" id="UP000728032">
    <property type="component" value="Unassembled WGS sequence"/>
</dbReference>
<gene>
    <name evidence="9" type="ORF">ONB1V03_LOCUS22886</name>
</gene>
<keyword evidence="6 7" id="KW-0539">Nucleus</keyword>
<evidence type="ECO:0000313" key="10">
    <source>
        <dbReference type="Proteomes" id="UP000728032"/>
    </source>
</evidence>
<dbReference type="EMBL" id="CAJPVJ010054164">
    <property type="protein sequence ID" value="CAG2183466.1"/>
    <property type="molecule type" value="Genomic_DNA"/>
</dbReference>
<evidence type="ECO:0000256" key="2">
    <source>
        <dbReference type="ARBA" id="ARBA00007203"/>
    </source>
</evidence>
<feature type="non-terminal residue" evidence="9">
    <location>
        <position position="1"/>
    </location>
</feature>
<evidence type="ECO:0000256" key="5">
    <source>
        <dbReference type="ARBA" id="ARBA00023187"/>
    </source>
</evidence>
<keyword evidence="10" id="KW-1185">Reference proteome</keyword>
<feature type="compositionally biased region" description="Acidic residues" evidence="8">
    <location>
        <begin position="20"/>
        <end position="31"/>
    </location>
</feature>
<dbReference type="AlphaFoldDB" id="A0A7R9R2J9"/>
<feature type="compositionally biased region" description="Basic and acidic residues" evidence="8">
    <location>
        <begin position="32"/>
        <end position="53"/>
    </location>
</feature>
<dbReference type="PANTHER" id="PTHR12942:SF2">
    <property type="entry name" value="PRE-MRNA-SPLICING FACTOR SLU7"/>
    <property type="match status" value="1"/>
</dbReference>
<accession>A0A7R9R2J9</accession>
<dbReference type="EMBL" id="OC968989">
    <property type="protein sequence ID" value="CAD7666450.1"/>
    <property type="molecule type" value="Genomic_DNA"/>
</dbReference>
<organism evidence="9">
    <name type="scientific">Oppiella nova</name>
    <dbReference type="NCBI Taxonomy" id="334625"/>
    <lineage>
        <taxon>Eukaryota</taxon>
        <taxon>Metazoa</taxon>
        <taxon>Ecdysozoa</taxon>
        <taxon>Arthropoda</taxon>
        <taxon>Chelicerata</taxon>
        <taxon>Arachnida</taxon>
        <taxon>Acari</taxon>
        <taxon>Acariformes</taxon>
        <taxon>Sarcoptiformes</taxon>
        <taxon>Oribatida</taxon>
        <taxon>Brachypylina</taxon>
        <taxon>Oppioidea</taxon>
        <taxon>Oppiidae</taxon>
        <taxon>Oppiella</taxon>
    </lineage>
</organism>
<comment type="function">
    <text evidence="7">Involved in pre-mRNA splicing.</text>
</comment>
<keyword evidence="3 7" id="KW-0507">mRNA processing</keyword>
<comment type="subunit">
    <text evidence="7">Associated with the spliceosome.</text>
</comment>
<feature type="compositionally biased region" description="Polar residues" evidence="8">
    <location>
        <begin position="1"/>
        <end position="11"/>
    </location>
</feature>
<name>A0A7R9R2J9_9ACAR</name>
<comment type="similarity">
    <text evidence="2 7">Belongs to the SLU7 family.</text>
</comment>
<dbReference type="GO" id="GO:0005681">
    <property type="term" value="C:spliceosomal complex"/>
    <property type="evidence" value="ECO:0007669"/>
    <property type="project" value="UniProtKB-UniRule"/>
</dbReference>
<dbReference type="OrthoDB" id="249612at2759"/>
<dbReference type="GO" id="GO:0030628">
    <property type="term" value="F:pre-mRNA 3'-splice site binding"/>
    <property type="evidence" value="ECO:0007669"/>
    <property type="project" value="UniProtKB-UniRule"/>
</dbReference>
<keyword evidence="4 7" id="KW-0747">Spliceosome</keyword>
<dbReference type="InterPro" id="IPR039974">
    <property type="entry name" value="Splicing_factor_SLU7"/>
</dbReference>
<keyword evidence="5 7" id="KW-0508">mRNA splicing</keyword>
<evidence type="ECO:0000313" key="9">
    <source>
        <dbReference type="EMBL" id="CAD7666450.1"/>
    </source>
</evidence>
<dbReference type="PANTHER" id="PTHR12942">
    <property type="entry name" value="STEP II SPLICING FACTOR SLU7"/>
    <property type="match status" value="1"/>
</dbReference>
<evidence type="ECO:0000256" key="7">
    <source>
        <dbReference type="RuleBase" id="RU367071"/>
    </source>
</evidence>
<comment type="subcellular location">
    <subcellularLocation>
        <location evidence="1 7">Nucleus</location>
    </subcellularLocation>
</comment>
<feature type="region of interest" description="Disordered" evidence="8">
    <location>
        <begin position="1"/>
        <end position="93"/>
    </location>
</feature>
<proteinExistence type="inferred from homology"/>
<evidence type="ECO:0000256" key="4">
    <source>
        <dbReference type="ARBA" id="ARBA00022728"/>
    </source>
</evidence>
<evidence type="ECO:0000256" key="8">
    <source>
        <dbReference type="SAM" id="MobiDB-lite"/>
    </source>
</evidence>
<evidence type="ECO:0000256" key="6">
    <source>
        <dbReference type="ARBA" id="ARBA00023242"/>
    </source>
</evidence>
<dbReference type="GO" id="GO:0000398">
    <property type="term" value="P:mRNA splicing, via spliceosome"/>
    <property type="evidence" value="ECO:0007669"/>
    <property type="project" value="UniProtKB-UniRule"/>
</dbReference>
<protein>
    <recommendedName>
        <fullName evidence="7">Pre-mRNA-splicing factor SLU7</fullName>
    </recommendedName>
</protein>